<dbReference type="SMART" id="SM01075">
    <property type="entry name" value="CDT1"/>
    <property type="match status" value="1"/>
</dbReference>
<evidence type="ECO:0000256" key="2">
    <source>
        <dbReference type="ARBA" id="ARBA00023306"/>
    </source>
</evidence>
<evidence type="ECO:0000313" key="5">
    <source>
        <dbReference type="EMBL" id="TMW67467.1"/>
    </source>
</evidence>
<protein>
    <recommendedName>
        <fullName evidence="4">CDT1 Geminin-binding domain-containing protein</fullName>
    </recommendedName>
</protein>
<evidence type="ECO:0000313" key="6">
    <source>
        <dbReference type="Proteomes" id="UP000794436"/>
    </source>
</evidence>
<dbReference type="Pfam" id="PF16679">
    <property type="entry name" value="CDT1_C"/>
    <property type="match status" value="1"/>
</dbReference>
<proteinExistence type="inferred from homology"/>
<dbReference type="GO" id="GO:0071163">
    <property type="term" value="P:DNA replication preinitiation complex assembly"/>
    <property type="evidence" value="ECO:0007669"/>
    <property type="project" value="InterPro"/>
</dbReference>
<evidence type="ECO:0000256" key="3">
    <source>
        <dbReference type="SAM" id="MobiDB-lite"/>
    </source>
</evidence>
<accession>A0A8K1CRN6</accession>
<reference evidence="5" key="1">
    <citation type="submission" date="2019-03" db="EMBL/GenBank/DDBJ databases">
        <title>Long read genome sequence of the mycoparasitic Pythium oligandrum ATCC 38472 isolated from sugarbeet rhizosphere.</title>
        <authorList>
            <person name="Gaulin E."/>
        </authorList>
    </citation>
    <scope>NUCLEOTIDE SEQUENCE</scope>
    <source>
        <strain evidence="5">ATCC 38472_TT</strain>
    </source>
</reference>
<dbReference type="PANTHER" id="PTHR28637:SF1">
    <property type="entry name" value="DNA REPLICATION FACTOR CDT1"/>
    <property type="match status" value="1"/>
</dbReference>
<dbReference type="Gene3D" id="1.10.10.1420">
    <property type="entry name" value="DNA replication factor Cdt1, C-terminal WH domain"/>
    <property type="match status" value="1"/>
</dbReference>
<feature type="region of interest" description="Disordered" evidence="3">
    <location>
        <begin position="78"/>
        <end position="101"/>
    </location>
</feature>
<dbReference type="GO" id="GO:0030174">
    <property type="term" value="P:regulation of DNA-templated DNA replication initiation"/>
    <property type="evidence" value="ECO:0007669"/>
    <property type="project" value="InterPro"/>
</dbReference>
<dbReference type="GO" id="GO:0000278">
    <property type="term" value="P:mitotic cell cycle"/>
    <property type="evidence" value="ECO:0007669"/>
    <property type="project" value="TreeGrafter"/>
</dbReference>
<dbReference type="GO" id="GO:0070182">
    <property type="term" value="F:DNA polymerase binding"/>
    <property type="evidence" value="ECO:0007669"/>
    <property type="project" value="TreeGrafter"/>
</dbReference>
<sequence>MERTELDARAPEALETLVTLFSAVEFGLNSLALYQRTADFEAVKLAVESSCQSQFNLEHLQQILWLVPNAYTLSWTRKSKTSRGRGAGASTTGTSQHDTEDEPVLLIRRRRLTEVVAEAENENETLTDRIYAFIRRVNEFISEHVDAIEAMQPGLDEDELQKQLVKLTVVPKAELPPKMDATLAKQQQQRLDELKKTGGAAAHVTEEELSDALAAPIPQDLQSLPKWLVDKVRRQEQQSKKATKRSDDAQRQRVYTTLPQLGDQIQSYALVKRKHVFAMTELSQGLTRAPLRGQLVEQVHLLETMVPFWITVFYSDGKEFVRLSKTHKYNAVKTALRKAIATEL</sequence>
<dbReference type="GO" id="GO:0005634">
    <property type="term" value="C:nucleus"/>
    <property type="evidence" value="ECO:0007669"/>
    <property type="project" value="TreeGrafter"/>
</dbReference>
<keyword evidence="6" id="KW-1185">Reference proteome</keyword>
<dbReference type="GO" id="GO:0003677">
    <property type="term" value="F:DNA binding"/>
    <property type="evidence" value="ECO:0007669"/>
    <property type="project" value="InterPro"/>
</dbReference>
<dbReference type="GO" id="GO:0000076">
    <property type="term" value="P:DNA replication checkpoint signaling"/>
    <property type="evidence" value="ECO:0007669"/>
    <property type="project" value="TreeGrafter"/>
</dbReference>
<dbReference type="InterPro" id="IPR038090">
    <property type="entry name" value="Cdt1_C_WH_dom_sf"/>
</dbReference>
<dbReference type="InterPro" id="IPR045173">
    <property type="entry name" value="Cdt1"/>
</dbReference>
<dbReference type="EMBL" id="SPLM01000004">
    <property type="protein sequence ID" value="TMW67467.1"/>
    <property type="molecule type" value="Genomic_DNA"/>
</dbReference>
<gene>
    <name evidence="5" type="ORF">Poli38472_011087</name>
</gene>
<dbReference type="InterPro" id="IPR032054">
    <property type="entry name" value="Cdt1_C"/>
</dbReference>
<dbReference type="InterPro" id="IPR036390">
    <property type="entry name" value="WH_DNA-bd_sf"/>
</dbReference>
<organism evidence="5 6">
    <name type="scientific">Pythium oligandrum</name>
    <name type="common">Mycoparasitic fungus</name>
    <dbReference type="NCBI Taxonomy" id="41045"/>
    <lineage>
        <taxon>Eukaryota</taxon>
        <taxon>Sar</taxon>
        <taxon>Stramenopiles</taxon>
        <taxon>Oomycota</taxon>
        <taxon>Peronosporomycetes</taxon>
        <taxon>Pythiales</taxon>
        <taxon>Pythiaceae</taxon>
        <taxon>Pythium</taxon>
    </lineage>
</organism>
<keyword evidence="2" id="KW-0131">Cell cycle</keyword>
<dbReference type="Proteomes" id="UP000794436">
    <property type="component" value="Unassembled WGS sequence"/>
</dbReference>
<dbReference type="InterPro" id="IPR014939">
    <property type="entry name" value="CDT1_Gemini-bd-like"/>
</dbReference>
<comment type="similarity">
    <text evidence="1">Belongs to the Cdt1 family.</text>
</comment>
<name>A0A8K1CRN6_PYTOL</name>
<feature type="domain" description="CDT1 Geminin-binding" evidence="4">
    <location>
        <begin position="11"/>
        <end position="166"/>
    </location>
</feature>
<dbReference type="AlphaFoldDB" id="A0A8K1CRN6"/>
<comment type="caution">
    <text evidence="5">The sequence shown here is derived from an EMBL/GenBank/DDBJ whole genome shotgun (WGS) entry which is preliminary data.</text>
</comment>
<dbReference type="PANTHER" id="PTHR28637">
    <property type="entry name" value="DNA REPLICATION FACTOR CDT1"/>
    <property type="match status" value="1"/>
</dbReference>
<evidence type="ECO:0000256" key="1">
    <source>
        <dbReference type="ARBA" id="ARBA00008356"/>
    </source>
</evidence>
<dbReference type="Pfam" id="PF08839">
    <property type="entry name" value="CDT1"/>
    <property type="match status" value="1"/>
</dbReference>
<dbReference type="SUPFAM" id="SSF46785">
    <property type="entry name" value="Winged helix' DNA-binding domain"/>
    <property type="match status" value="1"/>
</dbReference>
<dbReference type="OrthoDB" id="341730at2759"/>
<evidence type="ECO:0000259" key="4">
    <source>
        <dbReference type="SMART" id="SM01075"/>
    </source>
</evidence>